<dbReference type="EMBL" id="QFNY01000159">
    <property type="protein sequence ID" value="PZO99998.1"/>
    <property type="molecule type" value="Genomic_DNA"/>
</dbReference>
<dbReference type="Pfam" id="PF10722">
    <property type="entry name" value="YbjN"/>
    <property type="match status" value="1"/>
</dbReference>
<evidence type="ECO:0000256" key="1">
    <source>
        <dbReference type="SAM" id="MobiDB-lite"/>
    </source>
</evidence>
<dbReference type="InterPro" id="IPR019660">
    <property type="entry name" value="Put_sensory_transdc_reg_YbjN"/>
</dbReference>
<feature type="region of interest" description="Disordered" evidence="1">
    <location>
        <begin position="153"/>
        <end position="177"/>
    </location>
</feature>
<accession>A0A2W5D1N8</accession>
<organism evidence="2 3">
    <name type="scientific">Corynebacterium urealyticum</name>
    <dbReference type="NCBI Taxonomy" id="43771"/>
    <lineage>
        <taxon>Bacteria</taxon>
        <taxon>Bacillati</taxon>
        <taxon>Actinomycetota</taxon>
        <taxon>Actinomycetes</taxon>
        <taxon>Mycobacteriales</taxon>
        <taxon>Corynebacteriaceae</taxon>
        <taxon>Corynebacterium</taxon>
    </lineage>
</organism>
<evidence type="ECO:0008006" key="4">
    <source>
        <dbReference type="Google" id="ProtNLM"/>
    </source>
</evidence>
<protein>
    <recommendedName>
        <fullName evidence="4">YbjN domain-containing protein</fullName>
    </recommendedName>
</protein>
<dbReference type="AlphaFoldDB" id="A0A2W5D1N8"/>
<name>A0A2W5D1N8_9CORY</name>
<proteinExistence type="predicted"/>
<evidence type="ECO:0000313" key="2">
    <source>
        <dbReference type="EMBL" id="PZO99998.1"/>
    </source>
</evidence>
<evidence type="ECO:0000313" key="3">
    <source>
        <dbReference type="Proteomes" id="UP000249451"/>
    </source>
</evidence>
<comment type="caution">
    <text evidence="2">The sequence shown here is derived from an EMBL/GenBank/DDBJ whole genome shotgun (WGS) entry which is preliminary data.</text>
</comment>
<dbReference type="Proteomes" id="UP000249451">
    <property type="component" value="Unassembled WGS sequence"/>
</dbReference>
<sequence length="319" mass="34972">MYNDADGQHTPQHPALLHRVEQLALREDFDCLRVTDQELVLPHPPLGETRIRIDSEGDSILRLCTTHYRALGFGEIPELSEFVNDWNHDCLSPQLVLDYDHPTAVKVWGHSFFVVHNEPDTAQLAAATLPALYNAEAYLEELAAHFPGLRHQRPAPLPGSLDEPEDTASGSTAEAADPVSEVSISRLKDMLPSLGISRFQAESEDAIFAWINDVLFAFALDSGPSLIIKGHWDPNLEGSDFSKIFLICNDWNRANSSASAYCHSNVDGLQVRVDYVVMTGAGLSDAQLVSALGRGLKHILHGIDDISHDAVGSSPVAWP</sequence>
<reference evidence="2 3" key="1">
    <citation type="submission" date="2017-11" db="EMBL/GenBank/DDBJ databases">
        <title>Infants hospitalized years apart are colonized by the same room-sourced microbial strains.</title>
        <authorList>
            <person name="Brooks B."/>
            <person name="Olm M.R."/>
            <person name="Firek B.A."/>
            <person name="Baker R."/>
            <person name="Thomas B.C."/>
            <person name="Morowitz M.J."/>
            <person name="Banfield J.F."/>
        </authorList>
    </citation>
    <scope>NUCLEOTIDE SEQUENCE [LARGE SCALE GENOMIC DNA]</scope>
    <source>
        <strain evidence="2">S2_012_000_R3_87</strain>
    </source>
</reference>
<gene>
    <name evidence="2" type="ORF">DI609_07215</name>
</gene>